<evidence type="ECO:0008006" key="5">
    <source>
        <dbReference type="Google" id="ProtNLM"/>
    </source>
</evidence>
<dbReference type="InterPro" id="IPR001296">
    <property type="entry name" value="Glyco_trans_1"/>
</dbReference>
<gene>
    <name evidence="3" type="ORF">AXG55_09935</name>
</gene>
<dbReference type="EMBL" id="CP017834">
    <property type="protein sequence ID" value="APJ04207.1"/>
    <property type="molecule type" value="Genomic_DNA"/>
</dbReference>
<proteinExistence type="predicted"/>
<organism evidence="3 4">
    <name type="scientific">Silvanigrella aquatica</name>
    <dbReference type="NCBI Taxonomy" id="1915309"/>
    <lineage>
        <taxon>Bacteria</taxon>
        <taxon>Pseudomonadati</taxon>
        <taxon>Bdellovibrionota</taxon>
        <taxon>Oligoflexia</taxon>
        <taxon>Silvanigrellales</taxon>
        <taxon>Silvanigrellaceae</taxon>
        <taxon>Silvanigrella</taxon>
    </lineage>
</organism>
<dbReference type="PANTHER" id="PTHR12526">
    <property type="entry name" value="GLYCOSYLTRANSFERASE"/>
    <property type="match status" value="1"/>
</dbReference>
<dbReference type="Pfam" id="PF00534">
    <property type="entry name" value="Glycos_transf_1"/>
    <property type="match status" value="1"/>
</dbReference>
<dbReference type="KEGG" id="saqi:AXG55_09935"/>
<keyword evidence="4" id="KW-1185">Reference proteome</keyword>
<dbReference type="RefSeq" id="WP_148697960.1">
    <property type="nucleotide sequence ID" value="NZ_CP017834.1"/>
</dbReference>
<reference evidence="3 4" key="1">
    <citation type="submission" date="2016-10" db="EMBL/GenBank/DDBJ databases">
        <title>Silvanigrella aquatica sp. nov., isolated from a freshwater lake located in the Black Forest, Germany, description of Silvanigrellaceae fam. nov., Silvanigrellales ord. nov., reclassification of the order Bdellovibrionales in the class Oligoflexia, reclassification of the families Bacteriovoracaceae and Halobacteriovoraceae in the new order Bacteriovoracales ord. nov., and reclassification of the family Pseudobacteriovoracaceae in the order Oligoflexiales.</title>
        <authorList>
            <person name="Hahn M.W."/>
            <person name="Schmidt J."/>
            <person name="Koll U."/>
            <person name="Rohde M."/>
            <person name="Verbag S."/>
            <person name="Pitt A."/>
            <person name="Nakai R."/>
            <person name="Naganuma T."/>
            <person name="Lang E."/>
        </authorList>
    </citation>
    <scope>NUCLEOTIDE SEQUENCE [LARGE SCALE GENOMIC DNA]</scope>
    <source>
        <strain evidence="3 4">MWH-Nonnen-W8red</strain>
    </source>
</reference>
<dbReference type="STRING" id="1915309.AXG55_09935"/>
<dbReference type="GO" id="GO:0016757">
    <property type="term" value="F:glycosyltransferase activity"/>
    <property type="evidence" value="ECO:0007669"/>
    <property type="project" value="InterPro"/>
</dbReference>
<dbReference type="Proteomes" id="UP000184731">
    <property type="component" value="Chromosome"/>
</dbReference>
<dbReference type="SUPFAM" id="SSF53756">
    <property type="entry name" value="UDP-Glycosyltransferase/glycogen phosphorylase"/>
    <property type="match status" value="1"/>
</dbReference>
<evidence type="ECO:0000313" key="3">
    <source>
        <dbReference type="EMBL" id="APJ04207.1"/>
    </source>
</evidence>
<feature type="domain" description="Glycosyltransferase subfamily 4-like N-terminal" evidence="2">
    <location>
        <begin position="16"/>
        <end position="168"/>
    </location>
</feature>
<dbReference type="OrthoDB" id="5290299at2"/>
<name>A0A1L4D1Y7_9BACT</name>
<dbReference type="Pfam" id="PF13439">
    <property type="entry name" value="Glyco_transf_4"/>
    <property type="match status" value="1"/>
</dbReference>
<sequence>MQKNLSILHVNTSHAYGGLELYTILLVKKLAESGIKSAIYCIPGSRIDEEAQRLAIPVYYGFKQARISISDIKYLRKIIKKDNFNIVHSHTRQDVWLCSLAMLFLKNKRQIFSLYMSAPSKNDIIHRFIYSKVTAITSSSEILNDRIRKNYPILPEQVHLLRYGRDLSVYQKKHEDRTYIRDLYHVKNDEFVVATMCRIDPGKGVREIAEALLLLKPEIKTKVKIWLMGEPTLDHTAADGTRVYELQALKLYEWLQEFSKRPEVENRIQLIPFQTNIIPYLSAMDIFILGTYKETYSLSVLDAMAMGLPVIGTNSGGTPEQIENHVRGLLVSPRNSQDIAWAISEYVENPNLICEHGENAKNWVFKEHSWQNKVTKLNALYSQALEK</sequence>
<evidence type="ECO:0000259" key="2">
    <source>
        <dbReference type="Pfam" id="PF13439"/>
    </source>
</evidence>
<dbReference type="Gene3D" id="3.40.50.2000">
    <property type="entry name" value="Glycogen Phosphorylase B"/>
    <property type="match status" value="2"/>
</dbReference>
<dbReference type="CDD" id="cd03801">
    <property type="entry name" value="GT4_PimA-like"/>
    <property type="match status" value="1"/>
</dbReference>
<evidence type="ECO:0000259" key="1">
    <source>
        <dbReference type="Pfam" id="PF00534"/>
    </source>
</evidence>
<accession>A0A1L4D1Y7</accession>
<dbReference type="InterPro" id="IPR028098">
    <property type="entry name" value="Glyco_trans_4-like_N"/>
</dbReference>
<dbReference type="AlphaFoldDB" id="A0A1L4D1Y7"/>
<protein>
    <recommendedName>
        <fullName evidence="5">Glycosyl transferase family 1 domain-containing protein</fullName>
    </recommendedName>
</protein>
<evidence type="ECO:0000313" key="4">
    <source>
        <dbReference type="Proteomes" id="UP000184731"/>
    </source>
</evidence>
<dbReference type="PANTHER" id="PTHR12526:SF637">
    <property type="entry name" value="GLYCOSYLTRANSFERASE EPSF-RELATED"/>
    <property type="match status" value="1"/>
</dbReference>
<feature type="domain" description="Glycosyl transferase family 1" evidence="1">
    <location>
        <begin position="186"/>
        <end position="363"/>
    </location>
</feature>